<dbReference type="GO" id="GO:0006270">
    <property type="term" value="P:DNA replication initiation"/>
    <property type="evidence" value="ECO:0007669"/>
    <property type="project" value="UniProtKB-UniRule"/>
</dbReference>
<feature type="domain" description="Chromosomal replication initiator DnaA C-terminal" evidence="13">
    <location>
        <begin position="355"/>
        <end position="424"/>
    </location>
</feature>
<dbReference type="PANTHER" id="PTHR30050">
    <property type="entry name" value="CHROMOSOMAL REPLICATION INITIATOR PROTEIN DNAA"/>
    <property type="match status" value="1"/>
</dbReference>
<feature type="binding site" evidence="8">
    <location>
        <position position="159"/>
    </location>
    <ligand>
        <name>ATP</name>
        <dbReference type="ChEBI" id="CHEBI:30616"/>
    </ligand>
</feature>
<organism evidence="14">
    <name type="scientific">Magnetococcus massalia (strain MO-1)</name>
    <dbReference type="NCBI Taxonomy" id="451514"/>
    <lineage>
        <taxon>Bacteria</taxon>
        <taxon>Pseudomonadati</taxon>
        <taxon>Pseudomonadota</taxon>
        <taxon>Magnetococcia</taxon>
        <taxon>Magnetococcales</taxon>
        <taxon>Magnetococcaceae</taxon>
        <taxon>Magnetococcus</taxon>
    </lineage>
</organism>
<proteinExistence type="inferred from homology"/>
<gene>
    <name evidence="8 14" type="primary">dnaA</name>
    <name evidence="14" type="ORF">MAGMO_3481</name>
</gene>
<keyword evidence="5 8" id="KW-0067">ATP-binding</keyword>
<dbReference type="GO" id="GO:0008289">
    <property type="term" value="F:lipid binding"/>
    <property type="evidence" value="ECO:0007669"/>
    <property type="project" value="UniProtKB-KW"/>
</dbReference>
<reference evidence="14" key="1">
    <citation type="submission" date="2015-04" db="EMBL/GenBank/DDBJ databases">
        <authorList>
            <person name="Syromyatnikov M.Y."/>
            <person name="Popov V.N."/>
        </authorList>
    </citation>
    <scope>NUCLEOTIDE SEQUENCE</scope>
    <source>
        <strain evidence="14">MO-1</strain>
    </source>
</reference>
<evidence type="ECO:0000313" key="14">
    <source>
        <dbReference type="EMBL" id="CRH07617.1"/>
    </source>
</evidence>
<keyword evidence="4 8" id="KW-0547">Nucleotide-binding</keyword>
<dbReference type="Pfam" id="PF08299">
    <property type="entry name" value="Bac_DnaA_C"/>
    <property type="match status" value="1"/>
</dbReference>
<evidence type="ECO:0000256" key="6">
    <source>
        <dbReference type="ARBA" id="ARBA00023121"/>
    </source>
</evidence>
<comment type="subunit">
    <text evidence="8">Oligomerizes as a right-handed, spiral filament on DNA at oriC.</text>
</comment>
<dbReference type="SUPFAM" id="SSF48295">
    <property type="entry name" value="TrpR-like"/>
    <property type="match status" value="1"/>
</dbReference>
<dbReference type="PANTHER" id="PTHR30050:SF2">
    <property type="entry name" value="CHROMOSOMAL REPLICATION INITIATOR PROTEIN DNAA"/>
    <property type="match status" value="1"/>
</dbReference>
<dbReference type="Pfam" id="PF00308">
    <property type="entry name" value="Bac_DnaA"/>
    <property type="match status" value="1"/>
</dbReference>
<evidence type="ECO:0000256" key="5">
    <source>
        <dbReference type="ARBA" id="ARBA00022840"/>
    </source>
</evidence>
<evidence type="ECO:0000256" key="1">
    <source>
        <dbReference type="ARBA" id="ARBA00006583"/>
    </source>
</evidence>
<feature type="binding site" evidence="8">
    <location>
        <position position="155"/>
    </location>
    <ligand>
        <name>ATP</name>
        <dbReference type="ChEBI" id="CHEBI:30616"/>
    </ligand>
</feature>
<dbReference type="GO" id="GO:0005886">
    <property type="term" value="C:plasma membrane"/>
    <property type="evidence" value="ECO:0007669"/>
    <property type="project" value="TreeGrafter"/>
</dbReference>
<evidence type="ECO:0000259" key="13">
    <source>
        <dbReference type="SMART" id="SM00760"/>
    </source>
</evidence>
<keyword evidence="2 8" id="KW-0963">Cytoplasm</keyword>
<dbReference type="InterPro" id="IPR038454">
    <property type="entry name" value="DnaA_N_sf"/>
</dbReference>
<dbReference type="Pfam" id="PF11638">
    <property type="entry name" value="DnaA_N"/>
    <property type="match status" value="1"/>
</dbReference>
<keyword evidence="3 8" id="KW-0235">DNA replication</keyword>
<sequence length="447" mass="50020">MQQLWSKAMAVVQEQVSEQVFEAWIRPLRPGPLDAGTLQVYAANDFSADWVKSRYGGLMEAVIEELSGEPLVLTFMADPDTAPPEASKTETITPAIKSGEEEPEEAPFQSGLDPRYTFDSFVVGSCNQFVHAAAARVSEAPAAAYNPLFIHGGVGLGKTHVMQAIGNRLLEIDPTQRVLYISSENFMTQLINSLRFKRVFDFKENFRSVDVLMIDDIQFIAGKKATQEEFFHTFNALYEAKKQIVMTADRFPHEIDNLEERLRSRFGMGLVADMQPPDLETRVAILKKKASGEGLNLHDDVAFFLADAVQTNVRELEGALIRVSAYASLSGKPITMQLVKESLRDIVKSQERPITIEQIQKSVAGYYKVKVSDLCSNSRSRIHSHPRQVAMYLCKQLTQHSYPEIGHQFGGRDHTTVLYAVGQVEKKQDKNASLADELESLKSMLQK</sequence>
<dbReference type="Gene3D" id="1.10.8.60">
    <property type="match status" value="1"/>
</dbReference>
<dbReference type="SMART" id="SM00760">
    <property type="entry name" value="Bac_DnaA_C"/>
    <property type="match status" value="1"/>
</dbReference>
<dbReference type="SUPFAM" id="SSF52540">
    <property type="entry name" value="P-loop containing nucleoside triphosphate hydrolases"/>
    <property type="match status" value="1"/>
</dbReference>
<dbReference type="Gene3D" id="3.30.300.180">
    <property type="match status" value="1"/>
</dbReference>
<dbReference type="InterPro" id="IPR020591">
    <property type="entry name" value="Chromosome_initiator_DnaA-like"/>
</dbReference>
<dbReference type="EMBL" id="LO017727">
    <property type="protein sequence ID" value="CRH07617.1"/>
    <property type="molecule type" value="Genomic_DNA"/>
</dbReference>
<dbReference type="SMART" id="SM00382">
    <property type="entry name" value="AAA"/>
    <property type="match status" value="1"/>
</dbReference>
<dbReference type="GO" id="GO:0006275">
    <property type="term" value="P:regulation of DNA replication"/>
    <property type="evidence" value="ECO:0007669"/>
    <property type="project" value="UniProtKB-UniRule"/>
</dbReference>
<dbReference type="InterPro" id="IPR003593">
    <property type="entry name" value="AAA+_ATPase"/>
</dbReference>
<dbReference type="CDD" id="cd06571">
    <property type="entry name" value="Bac_DnaA_C"/>
    <property type="match status" value="1"/>
</dbReference>
<keyword evidence="7 8" id="KW-0238">DNA-binding</keyword>
<feature type="region of interest" description="Domain III, AAA+ region" evidence="8">
    <location>
        <begin position="111"/>
        <end position="327"/>
    </location>
</feature>
<dbReference type="HAMAP" id="MF_00377">
    <property type="entry name" value="DnaA_bact"/>
    <property type="match status" value="1"/>
</dbReference>
<accession>A0A1S7LNB6</accession>
<comment type="domain">
    <text evidence="8">Domain I is involved in oligomerization and binding regulators, domain II is flexibile and of varying length in different bacteria, domain III forms the AAA+ region, while domain IV binds dsDNA.</text>
</comment>
<feature type="domain" description="AAA+ ATPase" evidence="12">
    <location>
        <begin position="144"/>
        <end position="272"/>
    </location>
</feature>
<evidence type="ECO:0000256" key="4">
    <source>
        <dbReference type="ARBA" id="ARBA00022741"/>
    </source>
</evidence>
<evidence type="ECO:0000256" key="2">
    <source>
        <dbReference type="ARBA" id="ARBA00022490"/>
    </source>
</evidence>
<dbReference type="InterPro" id="IPR018312">
    <property type="entry name" value="Chromosome_initiator_DnaA_CS"/>
</dbReference>
<dbReference type="InterPro" id="IPR010921">
    <property type="entry name" value="Trp_repressor/repl_initiator"/>
</dbReference>
<dbReference type="InterPro" id="IPR013317">
    <property type="entry name" value="DnaA_dom"/>
</dbReference>
<evidence type="ECO:0000256" key="7">
    <source>
        <dbReference type="ARBA" id="ARBA00023125"/>
    </source>
</evidence>
<comment type="similarity">
    <text evidence="1 8 11">Belongs to the DnaA family.</text>
</comment>
<dbReference type="CDD" id="cd00009">
    <property type="entry name" value="AAA"/>
    <property type="match status" value="1"/>
</dbReference>
<dbReference type="GO" id="GO:0003688">
    <property type="term" value="F:DNA replication origin binding"/>
    <property type="evidence" value="ECO:0007669"/>
    <property type="project" value="UniProtKB-UniRule"/>
</dbReference>
<dbReference type="FunFam" id="1.10.8.60:FF:000003">
    <property type="entry name" value="Chromosomal replication initiator protein DnaA"/>
    <property type="match status" value="1"/>
</dbReference>
<comment type="caution">
    <text evidence="8">Lacks conserved residue(s) required for the propagation of feature annotation.</text>
</comment>
<keyword evidence="6 8" id="KW-0446">Lipid-binding</keyword>
<name>A0A1S7LNB6_MAGMO</name>
<evidence type="ECO:0000256" key="8">
    <source>
        <dbReference type="HAMAP-Rule" id="MF_00377"/>
    </source>
</evidence>
<evidence type="ECO:0000256" key="9">
    <source>
        <dbReference type="NCBIfam" id="TIGR00362"/>
    </source>
</evidence>
<dbReference type="GO" id="GO:0005737">
    <property type="term" value="C:cytoplasm"/>
    <property type="evidence" value="ECO:0007669"/>
    <property type="project" value="UniProtKB-SubCell"/>
</dbReference>
<evidence type="ECO:0000256" key="10">
    <source>
        <dbReference type="RuleBase" id="RU000577"/>
    </source>
</evidence>
<feature type="region of interest" description="Domain IV, binds dsDNA" evidence="8">
    <location>
        <begin position="328"/>
        <end position="447"/>
    </location>
</feature>
<dbReference type="PROSITE" id="PS01008">
    <property type="entry name" value="DNAA"/>
    <property type="match status" value="1"/>
</dbReference>
<protein>
    <recommendedName>
        <fullName evidence="8 9">Chromosomal replication initiator protein DnaA</fullName>
    </recommendedName>
</protein>
<evidence type="ECO:0000256" key="3">
    <source>
        <dbReference type="ARBA" id="ARBA00022705"/>
    </source>
</evidence>
<dbReference type="InterPro" id="IPR013159">
    <property type="entry name" value="DnaA_C"/>
</dbReference>
<dbReference type="FunFam" id="3.40.50.300:FF:000668">
    <property type="entry name" value="Chromosomal replication initiator protein DnaA"/>
    <property type="match status" value="1"/>
</dbReference>
<dbReference type="Gene3D" id="3.40.50.300">
    <property type="entry name" value="P-loop containing nucleotide triphosphate hydrolases"/>
    <property type="match status" value="1"/>
</dbReference>
<dbReference type="InterPro" id="IPR001957">
    <property type="entry name" value="Chromosome_initiator_DnaA"/>
</dbReference>
<dbReference type="PRINTS" id="PR00051">
    <property type="entry name" value="DNAA"/>
</dbReference>
<feature type="region of interest" description="Domain I, interacts with DnaA modulators" evidence="8">
    <location>
        <begin position="1"/>
        <end position="81"/>
    </location>
</feature>
<dbReference type="InterPro" id="IPR027417">
    <property type="entry name" value="P-loop_NTPase"/>
</dbReference>
<dbReference type="NCBIfam" id="TIGR00362">
    <property type="entry name" value="DnaA"/>
    <property type="match status" value="1"/>
</dbReference>
<dbReference type="Gene3D" id="1.10.1750.10">
    <property type="match status" value="1"/>
</dbReference>
<comment type="subcellular location">
    <subcellularLocation>
        <location evidence="8">Cytoplasm</location>
    </subcellularLocation>
</comment>
<feature type="binding site" evidence="8">
    <location>
        <position position="157"/>
    </location>
    <ligand>
        <name>ATP</name>
        <dbReference type="ChEBI" id="CHEBI:30616"/>
    </ligand>
</feature>
<evidence type="ECO:0000256" key="11">
    <source>
        <dbReference type="RuleBase" id="RU004227"/>
    </source>
</evidence>
<comment type="function">
    <text evidence="8 10">Plays an essential role in the initiation and regulation of chromosomal replication. ATP-DnaA binds to the origin of replication (oriC) to initiate formation of the DNA replication initiation complex once per cell cycle. Binds the DnaA box (a 9 base pair repeat at the origin) and separates the double-stranded (ds)DNA. Forms a right-handed helical filament on oriC DNA; dsDNA binds to the exterior of the filament while single-stranded (ss)DNA is stabiized in the filament's interior. The ATP-DnaA-oriC complex binds and stabilizes one strand of the AT-rich DNA unwinding element (DUE), permitting loading of DNA polymerase. After initiation quickly degrades to an ADP-DnaA complex that is not apt for DNA replication. Binds acidic phospholipids.</text>
</comment>
<feature type="binding site" evidence="8">
    <location>
        <position position="158"/>
    </location>
    <ligand>
        <name>ATP</name>
        <dbReference type="ChEBI" id="CHEBI:30616"/>
    </ligand>
</feature>
<dbReference type="InterPro" id="IPR024633">
    <property type="entry name" value="DnaA_N_dom"/>
</dbReference>
<dbReference type="AlphaFoldDB" id="A0A1S7LNB6"/>
<dbReference type="GO" id="GO:0005524">
    <property type="term" value="F:ATP binding"/>
    <property type="evidence" value="ECO:0007669"/>
    <property type="project" value="UniProtKB-UniRule"/>
</dbReference>
<evidence type="ECO:0000259" key="12">
    <source>
        <dbReference type="SMART" id="SM00382"/>
    </source>
</evidence>